<accession>A0A8K0FZL1</accession>
<dbReference type="Proteomes" id="UP000801492">
    <property type="component" value="Unassembled WGS sequence"/>
</dbReference>
<name>A0A8K0FZL1_IGNLU</name>
<protein>
    <recommendedName>
        <fullName evidence="4">Transposase</fullName>
    </recommendedName>
</protein>
<comment type="caution">
    <text evidence="2">The sequence shown here is derived from an EMBL/GenBank/DDBJ whole genome shotgun (WGS) entry which is preliminary data.</text>
</comment>
<sequence>MYNPSYEFGRNNEPSIKWVRSQFQERFLKVGPSNSVILYVVRKFRATGNVGILQRKCKSGRKRSVRVKENHERVMLQVIQLPKRSMRRTATKLGIKRESTRLMVKDIGSFSYKIRMCHKLNQNDKTQRSVYCCRMLGNIYEDDEFLTNVLFSDEIHVPLPGHINRQPFRFIGFTPPEESIETLLHKERVAVWCAVSGCRVIDPYFVTDDAGGTATFNGERYREQTLIPFVQDLRRFFRARNLLLRRQWFRQDDATSHTAGQTLEMIRNNSYDRVISRINYPSHSPDLTHPDAVWYLMSDLWQPVLKSFLQPHESLSYVHDRSQQLQEQNGPFREDVSQRQQRLHGL</sequence>
<keyword evidence="3" id="KW-1185">Reference proteome</keyword>
<evidence type="ECO:0000256" key="1">
    <source>
        <dbReference type="SAM" id="MobiDB-lite"/>
    </source>
</evidence>
<evidence type="ECO:0000313" key="3">
    <source>
        <dbReference type="Proteomes" id="UP000801492"/>
    </source>
</evidence>
<gene>
    <name evidence="2" type="ORF">ILUMI_25929</name>
</gene>
<dbReference type="AlphaFoldDB" id="A0A8K0FZL1"/>
<organism evidence="2 3">
    <name type="scientific">Ignelater luminosus</name>
    <name type="common">Cucubano</name>
    <name type="synonym">Pyrophorus luminosus</name>
    <dbReference type="NCBI Taxonomy" id="2038154"/>
    <lineage>
        <taxon>Eukaryota</taxon>
        <taxon>Metazoa</taxon>
        <taxon>Ecdysozoa</taxon>
        <taxon>Arthropoda</taxon>
        <taxon>Hexapoda</taxon>
        <taxon>Insecta</taxon>
        <taxon>Pterygota</taxon>
        <taxon>Neoptera</taxon>
        <taxon>Endopterygota</taxon>
        <taxon>Coleoptera</taxon>
        <taxon>Polyphaga</taxon>
        <taxon>Elateriformia</taxon>
        <taxon>Elateroidea</taxon>
        <taxon>Elateridae</taxon>
        <taxon>Agrypninae</taxon>
        <taxon>Pyrophorini</taxon>
        <taxon>Ignelater</taxon>
    </lineage>
</organism>
<feature type="non-terminal residue" evidence="2">
    <location>
        <position position="1"/>
    </location>
</feature>
<dbReference type="Gene3D" id="3.30.420.10">
    <property type="entry name" value="Ribonuclease H-like superfamily/Ribonuclease H"/>
    <property type="match status" value="1"/>
</dbReference>
<proteinExistence type="predicted"/>
<dbReference type="GO" id="GO:0003676">
    <property type="term" value="F:nucleic acid binding"/>
    <property type="evidence" value="ECO:0007669"/>
    <property type="project" value="InterPro"/>
</dbReference>
<dbReference type="EMBL" id="VTPC01090997">
    <property type="protein sequence ID" value="KAF2880244.1"/>
    <property type="molecule type" value="Genomic_DNA"/>
</dbReference>
<dbReference type="PANTHER" id="PTHR47326">
    <property type="entry name" value="TRANSPOSABLE ELEMENT TC3 TRANSPOSASE-LIKE PROTEIN"/>
    <property type="match status" value="1"/>
</dbReference>
<dbReference type="InterPro" id="IPR036397">
    <property type="entry name" value="RNaseH_sf"/>
</dbReference>
<feature type="region of interest" description="Disordered" evidence="1">
    <location>
        <begin position="322"/>
        <end position="346"/>
    </location>
</feature>
<dbReference type="OrthoDB" id="8195099at2759"/>
<evidence type="ECO:0000313" key="2">
    <source>
        <dbReference type="EMBL" id="KAF2880244.1"/>
    </source>
</evidence>
<reference evidence="2" key="1">
    <citation type="submission" date="2019-08" db="EMBL/GenBank/DDBJ databases">
        <title>The genome of the North American firefly Photinus pyralis.</title>
        <authorList>
            <consortium name="Photinus pyralis genome working group"/>
            <person name="Fallon T.R."/>
            <person name="Sander Lower S.E."/>
            <person name="Weng J.-K."/>
        </authorList>
    </citation>
    <scope>NUCLEOTIDE SEQUENCE</scope>
    <source>
        <strain evidence="2">TRF0915ILg1</strain>
        <tissue evidence="2">Whole body</tissue>
    </source>
</reference>
<evidence type="ECO:0008006" key="4">
    <source>
        <dbReference type="Google" id="ProtNLM"/>
    </source>
</evidence>
<dbReference type="PANTHER" id="PTHR47326:SF1">
    <property type="entry name" value="HTH PSQ-TYPE DOMAIN-CONTAINING PROTEIN"/>
    <property type="match status" value="1"/>
</dbReference>